<reference evidence="1 2" key="1">
    <citation type="journal article" date="2021" name="Sci. Rep.">
        <title>The genome of the diatom Chaetoceros tenuissimus carries an ancient integrated fragment of an extant virus.</title>
        <authorList>
            <person name="Hongo Y."/>
            <person name="Kimura K."/>
            <person name="Takaki Y."/>
            <person name="Yoshida Y."/>
            <person name="Baba S."/>
            <person name="Kobayashi G."/>
            <person name="Nagasaki K."/>
            <person name="Hano T."/>
            <person name="Tomaru Y."/>
        </authorList>
    </citation>
    <scope>NUCLEOTIDE SEQUENCE [LARGE SCALE GENOMIC DNA]</scope>
    <source>
        <strain evidence="1 2">NIES-3715</strain>
    </source>
</reference>
<gene>
    <name evidence="1" type="ORF">CTEN210_13090</name>
</gene>
<evidence type="ECO:0000313" key="2">
    <source>
        <dbReference type="Proteomes" id="UP001054902"/>
    </source>
</evidence>
<proteinExistence type="predicted"/>
<dbReference type="EMBL" id="BLLK01000054">
    <property type="protein sequence ID" value="GFH56614.1"/>
    <property type="molecule type" value="Genomic_DNA"/>
</dbReference>
<dbReference type="Proteomes" id="UP001054902">
    <property type="component" value="Unassembled WGS sequence"/>
</dbReference>
<organism evidence="1 2">
    <name type="scientific">Chaetoceros tenuissimus</name>
    <dbReference type="NCBI Taxonomy" id="426638"/>
    <lineage>
        <taxon>Eukaryota</taxon>
        <taxon>Sar</taxon>
        <taxon>Stramenopiles</taxon>
        <taxon>Ochrophyta</taxon>
        <taxon>Bacillariophyta</taxon>
        <taxon>Coscinodiscophyceae</taxon>
        <taxon>Chaetocerotophycidae</taxon>
        <taxon>Chaetocerotales</taxon>
        <taxon>Chaetocerotaceae</taxon>
        <taxon>Chaetoceros</taxon>
    </lineage>
</organism>
<sequence length="114" mass="12950">MTNHTKLLWKEGDGASAEVDSEAFDKFLGIKVNIPSKDGESTVIGKVTKRKCDHDNSLIGQYNENPILNTALYQVVTLDGNIHEYPANRIAENLWEQVNDYGWDYNVLYEIMKS</sequence>
<dbReference type="AlphaFoldDB" id="A0AAD3HB41"/>
<comment type="caution">
    <text evidence="1">The sequence shown here is derived from an EMBL/GenBank/DDBJ whole genome shotgun (WGS) entry which is preliminary data.</text>
</comment>
<name>A0AAD3HB41_9STRA</name>
<accession>A0AAD3HB41</accession>
<evidence type="ECO:0000313" key="1">
    <source>
        <dbReference type="EMBL" id="GFH56614.1"/>
    </source>
</evidence>
<keyword evidence="2" id="KW-1185">Reference proteome</keyword>
<protein>
    <submittedName>
        <fullName evidence="1">Uncharacterized protein</fullName>
    </submittedName>
</protein>